<sequence length="126" mass="15058">MKGRLSFANACIEVDIEYIFHTFVKVHLDRGRWGLNALALQVLARIVEHLGTQFEAKCPTKKDGCPKKANRFLKYHSWWSWRASYIRDEVRRPFRFLRKSNRRSFPRRFVAHQRPEIEIVPCSLQQ</sequence>
<protein>
    <submittedName>
        <fullName evidence="1">Uncharacterized protein</fullName>
    </submittedName>
</protein>
<evidence type="ECO:0000313" key="1">
    <source>
        <dbReference type="EMBL" id="KAF9610750.1"/>
    </source>
</evidence>
<proteinExistence type="predicted"/>
<reference evidence="1 2" key="1">
    <citation type="submission" date="2020-10" db="EMBL/GenBank/DDBJ databases">
        <title>The Coptis chinensis genome and diversification of protoberbering-type alkaloids.</title>
        <authorList>
            <person name="Wang B."/>
            <person name="Shu S."/>
            <person name="Song C."/>
            <person name="Liu Y."/>
        </authorList>
    </citation>
    <scope>NUCLEOTIDE SEQUENCE [LARGE SCALE GENOMIC DNA]</scope>
    <source>
        <strain evidence="1">HL-2020</strain>
        <tissue evidence="1">Leaf</tissue>
    </source>
</reference>
<keyword evidence="2" id="KW-1185">Reference proteome</keyword>
<dbReference type="AlphaFoldDB" id="A0A835LX36"/>
<dbReference type="EMBL" id="JADFTS010000004">
    <property type="protein sequence ID" value="KAF9610750.1"/>
    <property type="molecule type" value="Genomic_DNA"/>
</dbReference>
<name>A0A835LX36_9MAGN</name>
<dbReference type="Proteomes" id="UP000631114">
    <property type="component" value="Unassembled WGS sequence"/>
</dbReference>
<accession>A0A835LX36</accession>
<comment type="caution">
    <text evidence="1">The sequence shown here is derived from an EMBL/GenBank/DDBJ whole genome shotgun (WGS) entry which is preliminary data.</text>
</comment>
<evidence type="ECO:0000313" key="2">
    <source>
        <dbReference type="Proteomes" id="UP000631114"/>
    </source>
</evidence>
<gene>
    <name evidence="1" type="ORF">IFM89_024606</name>
</gene>
<organism evidence="1 2">
    <name type="scientific">Coptis chinensis</name>
    <dbReference type="NCBI Taxonomy" id="261450"/>
    <lineage>
        <taxon>Eukaryota</taxon>
        <taxon>Viridiplantae</taxon>
        <taxon>Streptophyta</taxon>
        <taxon>Embryophyta</taxon>
        <taxon>Tracheophyta</taxon>
        <taxon>Spermatophyta</taxon>
        <taxon>Magnoliopsida</taxon>
        <taxon>Ranunculales</taxon>
        <taxon>Ranunculaceae</taxon>
        <taxon>Coptidoideae</taxon>
        <taxon>Coptis</taxon>
    </lineage>
</organism>